<proteinExistence type="predicted"/>
<dbReference type="EMBL" id="FNHS01000003">
    <property type="protein sequence ID" value="SDM68876.1"/>
    <property type="molecule type" value="Genomic_DNA"/>
</dbReference>
<protein>
    <submittedName>
        <fullName evidence="1">Uncharacterized protein</fullName>
    </submittedName>
</protein>
<dbReference type="RefSeq" id="WP_091714101.1">
    <property type="nucleotide sequence ID" value="NZ_FNHS01000003.1"/>
</dbReference>
<evidence type="ECO:0000313" key="1">
    <source>
        <dbReference type="EMBL" id="SDM68876.1"/>
    </source>
</evidence>
<sequence>MAEPTQAEKHEAACEALEKAADLLLEHAEGIAGLFFLAERRHLMPPEPLTITQPTGPVLMRNRPAEDAFWTMIVAAAAFAGSRETYLRARDYFPSERSCLLHYEVERLVANLGDMPPSLASVPADAADPELGITPADVHRQAWRDHLAVKAGRLAEASKYRFKRMA</sequence>
<evidence type="ECO:0000313" key="2">
    <source>
        <dbReference type="Proteomes" id="UP000198704"/>
    </source>
</evidence>
<dbReference type="STRING" id="582672.SAMN05216360_103116"/>
<dbReference type="AlphaFoldDB" id="A0A1G9V9Z8"/>
<accession>A0A1G9V9Z8</accession>
<gene>
    <name evidence="1" type="ORF">SAMN05216360_103116</name>
</gene>
<organism evidence="1 2">
    <name type="scientific">Methylobacterium phyllostachyos</name>
    <dbReference type="NCBI Taxonomy" id="582672"/>
    <lineage>
        <taxon>Bacteria</taxon>
        <taxon>Pseudomonadati</taxon>
        <taxon>Pseudomonadota</taxon>
        <taxon>Alphaproteobacteria</taxon>
        <taxon>Hyphomicrobiales</taxon>
        <taxon>Methylobacteriaceae</taxon>
        <taxon>Methylobacterium</taxon>
    </lineage>
</organism>
<reference evidence="2" key="1">
    <citation type="submission" date="2016-10" db="EMBL/GenBank/DDBJ databases">
        <authorList>
            <person name="Varghese N."/>
            <person name="Submissions S."/>
        </authorList>
    </citation>
    <scope>NUCLEOTIDE SEQUENCE [LARGE SCALE GENOMIC DNA]</scope>
    <source>
        <strain evidence="2">BL47</strain>
    </source>
</reference>
<keyword evidence="2" id="KW-1185">Reference proteome</keyword>
<dbReference type="Proteomes" id="UP000198704">
    <property type="component" value="Unassembled WGS sequence"/>
</dbReference>
<name>A0A1G9V9Z8_9HYPH</name>